<reference evidence="2" key="1">
    <citation type="journal article" date="2020" name="mSystems">
        <title>Genome- and Community-Level Interaction Insights into Carbon Utilization and Element Cycling Functions of Hydrothermarchaeota in Hydrothermal Sediment.</title>
        <authorList>
            <person name="Zhou Z."/>
            <person name="Liu Y."/>
            <person name="Xu W."/>
            <person name="Pan J."/>
            <person name="Luo Z.H."/>
            <person name="Li M."/>
        </authorList>
    </citation>
    <scope>NUCLEOTIDE SEQUENCE [LARGE SCALE GENOMIC DNA]</scope>
    <source>
        <strain evidence="2">SpSt-289</strain>
    </source>
</reference>
<dbReference type="EMBL" id="DSMG01000184">
    <property type="protein sequence ID" value="HDX33293.1"/>
    <property type="molecule type" value="Genomic_DNA"/>
</dbReference>
<accession>A0A7C1FNF8</accession>
<keyword evidence="1" id="KW-0472">Membrane</keyword>
<dbReference type="AlphaFoldDB" id="A0A7C1FNF8"/>
<feature type="transmembrane region" description="Helical" evidence="1">
    <location>
        <begin position="145"/>
        <end position="166"/>
    </location>
</feature>
<organism evidence="2">
    <name type="scientific">Caldilinea aerophila</name>
    <dbReference type="NCBI Taxonomy" id="133453"/>
    <lineage>
        <taxon>Bacteria</taxon>
        <taxon>Bacillati</taxon>
        <taxon>Chloroflexota</taxon>
        <taxon>Caldilineae</taxon>
        <taxon>Caldilineales</taxon>
        <taxon>Caldilineaceae</taxon>
        <taxon>Caldilinea</taxon>
    </lineage>
</organism>
<comment type="caution">
    <text evidence="2">The sequence shown here is derived from an EMBL/GenBank/DDBJ whole genome shotgun (WGS) entry which is preliminary data.</text>
</comment>
<proteinExistence type="predicted"/>
<keyword evidence="1" id="KW-0812">Transmembrane</keyword>
<evidence type="ECO:0000313" key="2">
    <source>
        <dbReference type="EMBL" id="HDX33293.1"/>
    </source>
</evidence>
<name>A0A7C1FNF8_9CHLR</name>
<keyword evidence="1" id="KW-1133">Transmembrane helix</keyword>
<sequence>MNKRTEFVVLTALVVLTRVGDGITTYLVTPDLAREMNPLAAGGWWTLILSAAAVLALSIWLNYQQLFRPIDNFPNTAGQSYLEFKRHYFDPKHNKVLEIHLGRVIAYIFGFIMPRTLILWSVLLIVNNIMTLAEVTWYVELKKQYPIWILFYAALPLLALVFLELLQRRDYDRYQSQRTVVL</sequence>
<evidence type="ECO:0000256" key="1">
    <source>
        <dbReference type="SAM" id="Phobius"/>
    </source>
</evidence>
<protein>
    <submittedName>
        <fullName evidence="2">Uncharacterized protein</fullName>
    </submittedName>
</protein>
<feature type="transmembrane region" description="Helical" evidence="1">
    <location>
        <begin position="44"/>
        <end position="63"/>
    </location>
</feature>
<gene>
    <name evidence="2" type="ORF">ENQ20_17675</name>
</gene>